<dbReference type="GO" id="GO:0008270">
    <property type="term" value="F:zinc ion binding"/>
    <property type="evidence" value="ECO:0007669"/>
    <property type="project" value="UniProtKB-KW"/>
</dbReference>
<dbReference type="SMART" id="SM00259">
    <property type="entry name" value="ZnF_A20"/>
    <property type="match status" value="1"/>
</dbReference>
<dbReference type="Gene3D" id="1.20.5.4770">
    <property type="match status" value="1"/>
</dbReference>
<reference evidence="5" key="1">
    <citation type="submission" date="2025-08" db="UniProtKB">
        <authorList>
            <consortium name="Ensembl"/>
        </authorList>
    </citation>
    <scope>IDENTIFICATION</scope>
</reference>
<keyword evidence="3" id="KW-0862">Zinc</keyword>
<proteinExistence type="predicted"/>
<name>A0A8C7BP50_NEOVI</name>
<dbReference type="FunFam" id="1.20.5.4770:FF:000001">
    <property type="entry name" value="Zinc finger AN1-type containing 6"/>
    <property type="match status" value="1"/>
</dbReference>
<keyword evidence="2" id="KW-0863">Zinc-finger</keyword>
<sequence>IAQETKQSQVPLLCSAGWGFYGNRCTKGMCSVCSKGHPQRWNSTNGRISPPTASVSSLPEFLPIPVHGWQCPLCSVSARIHICICAAKCCIKSVTFIRICSIFPGGQCICGQNST</sequence>
<dbReference type="Ensembl" id="ENSNVIT00000028299.1">
    <property type="protein sequence ID" value="ENSNVIP00000024388.1"/>
    <property type="gene ID" value="ENSNVIG00000018912.1"/>
</dbReference>
<evidence type="ECO:0000259" key="4">
    <source>
        <dbReference type="SMART" id="SM00259"/>
    </source>
</evidence>
<evidence type="ECO:0000313" key="6">
    <source>
        <dbReference type="Proteomes" id="UP000694425"/>
    </source>
</evidence>
<dbReference type="GO" id="GO:0003677">
    <property type="term" value="F:DNA binding"/>
    <property type="evidence" value="ECO:0007669"/>
    <property type="project" value="InterPro"/>
</dbReference>
<dbReference type="InterPro" id="IPR002653">
    <property type="entry name" value="Znf_A20"/>
</dbReference>
<organism evidence="5 6">
    <name type="scientific">Neovison vison</name>
    <name type="common">American mink</name>
    <name type="synonym">Mustela vison</name>
    <dbReference type="NCBI Taxonomy" id="452646"/>
    <lineage>
        <taxon>Eukaryota</taxon>
        <taxon>Metazoa</taxon>
        <taxon>Chordata</taxon>
        <taxon>Craniata</taxon>
        <taxon>Vertebrata</taxon>
        <taxon>Euteleostomi</taxon>
        <taxon>Mammalia</taxon>
        <taxon>Eutheria</taxon>
        <taxon>Laurasiatheria</taxon>
        <taxon>Carnivora</taxon>
        <taxon>Caniformia</taxon>
        <taxon>Musteloidea</taxon>
        <taxon>Mustelidae</taxon>
        <taxon>Mustelinae</taxon>
        <taxon>Neogale</taxon>
    </lineage>
</organism>
<feature type="domain" description="A20-type" evidence="4">
    <location>
        <begin position="11"/>
        <end position="35"/>
    </location>
</feature>
<evidence type="ECO:0000256" key="1">
    <source>
        <dbReference type="ARBA" id="ARBA00022723"/>
    </source>
</evidence>
<evidence type="ECO:0000313" key="5">
    <source>
        <dbReference type="Ensembl" id="ENSNVIP00000024388.1"/>
    </source>
</evidence>
<keyword evidence="1" id="KW-0479">Metal-binding</keyword>
<protein>
    <recommendedName>
        <fullName evidence="4">A20-type domain-containing protein</fullName>
    </recommendedName>
</protein>
<accession>A0A8C7BP50</accession>
<dbReference type="Proteomes" id="UP000694425">
    <property type="component" value="Unplaced"/>
</dbReference>
<evidence type="ECO:0000256" key="2">
    <source>
        <dbReference type="ARBA" id="ARBA00022771"/>
    </source>
</evidence>
<keyword evidence="6" id="KW-1185">Reference proteome</keyword>
<dbReference type="AlphaFoldDB" id="A0A8C7BP50"/>
<evidence type="ECO:0000256" key="3">
    <source>
        <dbReference type="ARBA" id="ARBA00022833"/>
    </source>
</evidence>
<dbReference type="SUPFAM" id="SSF57716">
    <property type="entry name" value="Glucocorticoid receptor-like (DNA-binding domain)"/>
    <property type="match status" value="1"/>
</dbReference>
<reference evidence="5" key="2">
    <citation type="submission" date="2025-09" db="UniProtKB">
        <authorList>
            <consortium name="Ensembl"/>
        </authorList>
    </citation>
    <scope>IDENTIFICATION</scope>
</reference>